<dbReference type="OrthoDB" id="191080at2759"/>
<accession>A0A8S9ZZA5</accession>
<keyword evidence="2" id="KW-0028">Amino-acid biosynthesis</keyword>
<dbReference type="AlphaFoldDB" id="A0A8S9ZZA5"/>
<dbReference type="FunFam" id="3.40.225.10:FF:000003">
    <property type="entry name" value="Methylthioribulose-1-phosphate dehydratase"/>
    <property type="match status" value="1"/>
</dbReference>
<protein>
    <submittedName>
        <fullName evidence="9">Aldolase_II domain-containing protein</fullName>
    </submittedName>
</protein>
<evidence type="ECO:0000313" key="9">
    <source>
        <dbReference type="EMBL" id="KAF7638455.1"/>
    </source>
</evidence>
<evidence type="ECO:0000313" key="10">
    <source>
        <dbReference type="Proteomes" id="UP000605970"/>
    </source>
</evidence>
<reference evidence="9" key="1">
    <citation type="journal article" date="2020" name="Ecol. Evol.">
        <title>Genome structure and content of the rice root-knot nematode (Meloidogyne graminicola).</title>
        <authorList>
            <person name="Phan N.T."/>
            <person name="Danchin E.G.J."/>
            <person name="Klopp C."/>
            <person name="Perfus-Barbeoch L."/>
            <person name="Kozlowski D.K."/>
            <person name="Koutsovoulos G.D."/>
            <person name="Lopez-Roques C."/>
            <person name="Bouchez O."/>
            <person name="Zahm M."/>
            <person name="Besnard G."/>
            <person name="Bellafiore S."/>
        </authorList>
    </citation>
    <scope>NUCLEOTIDE SEQUENCE</scope>
    <source>
        <strain evidence="9">VN-18</strain>
    </source>
</reference>
<dbReference type="Pfam" id="PF00596">
    <property type="entry name" value="Aldolase_II"/>
    <property type="match status" value="1"/>
</dbReference>
<dbReference type="GO" id="GO:0046570">
    <property type="term" value="F:methylthioribulose 1-phosphate dehydratase activity"/>
    <property type="evidence" value="ECO:0007669"/>
    <property type="project" value="TreeGrafter"/>
</dbReference>
<dbReference type="GO" id="GO:0019509">
    <property type="term" value="P:L-methionine salvage from methylthioadenosine"/>
    <property type="evidence" value="ECO:0007669"/>
    <property type="project" value="InterPro"/>
</dbReference>
<keyword evidence="10" id="KW-1185">Reference proteome</keyword>
<dbReference type="PANTHER" id="PTHR10640">
    <property type="entry name" value="METHYLTHIORIBULOSE-1-PHOSPHATE DEHYDRATASE"/>
    <property type="match status" value="1"/>
</dbReference>
<organism evidence="9 10">
    <name type="scientific">Meloidogyne graminicola</name>
    <dbReference type="NCBI Taxonomy" id="189291"/>
    <lineage>
        <taxon>Eukaryota</taxon>
        <taxon>Metazoa</taxon>
        <taxon>Ecdysozoa</taxon>
        <taxon>Nematoda</taxon>
        <taxon>Chromadorea</taxon>
        <taxon>Rhabditida</taxon>
        <taxon>Tylenchina</taxon>
        <taxon>Tylenchomorpha</taxon>
        <taxon>Tylenchoidea</taxon>
        <taxon>Meloidogynidae</taxon>
        <taxon>Meloidogyninae</taxon>
        <taxon>Meloidogyne</taxon>
    </lineage>
</organism>
<comment type="caution">
    <text evidence="9">The sequence shown here is derived from an EMBL/GenBank/DDBJ whole genome shotgun (WGS) entry which is preliminary data.</text>
</comment>
<keyword evidence="6" id="KW-0456">Lyase</keyword>
<keyword evidence="4" id="KW-0862">Zinc</keyword>
<keyword evidence="3" id="KW-0479">Metal-binding</keyword>
<evidence type="ECO:0000256" key="5">
    <source>
        <dbReference type="ARBA" id="ARBA00023167"/>
    </source>
</evidence>
<dbReference type="EMBL" id="JABEBT010000012">
    <property type="protein sequence ID" value="KAF7638455.1"/>
    <property type="molecule type" value="Genomic_DNA"/>
</dbReference>
<dbReference type="InterPro" id="IPR036409">
    <property type="entry name" value="Aldolase_II/adducin_N_sf"/>
</dbReference>
<proteinExistence type="inferred from homology"/>
<dbReference type="InterPro" id="IPR001303">
    <property type="entry name" value="Aldolase_II/adducin_N"/>
</dbReference>
<dbReference type="PANTHER" id="PTHR10640:SF7">
    <property type="entry name" value="METHYLTHIORIBULOSE-1-PHOSPHATE DEHYDRATASE"/>
    <property type="match status" value="1"/>
</dbReference>
<evidence type="ECO:0000256" key="1">
    <source>
        <dbReference type="ARBA" id="ARBA00006274"/>
    </source>
</evidence>
<evidence type="ECO:0000256" key="4">
    <source>
        <dbReference type="ARBA" id="ARBA00022833"/>
    </source>
</evidence>
<dbReference type="NCBIfam" id="TIGR03328">
    <property type="entry name" value="salvage_mtnB"/>
    <property type="match status" value="1"/>
</dbReference>
<keyword evidence="5" id="KW-0486">Methionine biosynthesis</keyword>
<comment type="similarity">
    <text evidence="1">Belongs to the aldolase class II family. Adducin subfamily.</text>
</comment>
<dbReference type="SUPFAM" id="SSF53639">
    <property type="entry name" value="AraD/HMP-PK domain-like"/>
    <property type="match status" value="1"/>
</dbReference>
<dbReference type="Gene3D" id="3.40.225.10">
    <property type="entry name" value="Class II aldolase/adducin N-terminal domain"/>
    <property type="match status" value="1"/>
</dbReference>
<evidence type="ECO:0000256" key="7">
    <source>
        <dbReference type="ARBA" id="ARBA00060021"/>
    </source>
</evidence>
<comment type="function">
    <text evidence="7">Catalyzes the dehydration of methylthioribulose-1-phosphate (MTRu-1-P) into 2,3-diketo-5-methylthiopentyl-1-phosphate (DK-MTP-1-P). Functions in the methionine salvage pathway, which plays a key role in cancer, apoptosis, microbial proliferation and inflammation. May inhibit the CASP1-related inflammatory response (pyroptosis), the CASP9-dependent apoptotic pathway and the cytochrome c-dependent and APAF1-mediated cell death.</text>
</comment>
<evidence type="ECO:0000256" key="3">
    <source>
        <dbReference type="ARBA" id="ARBA00022723"/>
    </source>
</evidence>
<evidence type="ECO:0000256" key="2">
    <source>
        <dbReference type="ARBA" id="ARBA00022605"/>
    </source>
</evidence>
<evidence type="ECO:0000256" key="6">
    <source>
        <dbReference type="ARBA" id="ARBA00023239"/>
    </source>
</evidence>
<sequence length="259" mass="29269">MNGSNLISCSSTTIGTLMHQIQQKENESMNAQLFVELMTQFFGHGWMLGSSGGMAAITQNLGNDEVENGLLLVSPSSVPKERLKENDLFHFDLKCIQERSDDICLSAIPIFGPSHLRPSACTPLFILLMQSTPGASCVIHTHSKYANLVTVLFAQHNFLEITHQEMLKGVMDRRNWRSFQNTDKFILPIVENKPQEQDLLPILREAINKYPHSPAFLVRRHGLFVLGPSWQKTKVMLECLEYLLELIWEMGKAGIDNVM</sequence>
<dbReference type="GO" id="GO:0046872">
    <property type="term" value="F:metal ion binding"/>
    <property type="evidence" value="ECO:0007669"/>
    <property type="project" value="UniProtKB-KW"/>
</dbReference>
<dbReference type="InterPro" id="IPR017714">
    <property type="entry name" value="MethylthioRu-1-P_deHdtase_MtnB"/>
</dbReference>
<dbReference type="SMART" id="SM01007">
    <property type="entry name" value="Aldolase_II"/>
    <property type="match status" value="1"/>
</dbReference>
<evidence type="ECO:0000259" key="8">
    <source>
        <dbReference type="SMART" id="SM01007"/>
    </source>
</evidence>
<dbReference type="Proteomes" id="UP000605970">
    <property type="component" value="Unassembled WGS sequence"/>
</dbReference>
<dbReference type="GO" id="GO:0005737">
    <property type="term" value="C:cytoplasm"/>
    <property type="evidence" value="ECO:0007669"/>
    <property type="project" value="InterPro"/>
</dbReference>
<feature type="domain" description="Class II aldolase/adducin N-terminal" evidence="8">
    <location>
        <begin position="32"/>
        <end position="248"/>
    </location>
</feature>
<gene>
    <name evidence="9" type="ORF">Mgra_00002132</name>
</gene>
<name>A0A8S9ZZA5_9BILA</name>